<evidence type="ECO:0000313" key="4">
    <source>
        <dbReference type="Proteomes" id="UP000321814"/>
    </source>
</evidence>
<protein>
    <submittedName>
        <fullName evidence="3">Tryptophan 7-halogenase</fullName>
    </submittedName>
</protein>
<dbReference type="PIRSF" id="PIRSF011396">
    <property type="entry name" value="Trp_halogenase"/>
    <property type="match status" value="1"/>
</dbReference>
<dbReference type="InterPro" id="IPR036188">
    <property type="entry name" value="FAD/NAD-bd_sf"/>
</dbReference>
<evidence type="ECO:0000256" key="2">
    <source>
        <dbReference type="PIRSR" id="PIRSR011396-2"/>
    </source>
</evidence>
<dbReference type="OrthoDB" id="5751025at2"/>
<dbReference type="InterPro" id="IPR006905">
    <property type="entry name" value="Flavin_halogenase"/>
</dbReference>
<dbReference type="EMBL" id="VRLR01000004">
    <property type="protein sequence ID" value="TXK81277.1"/>
    <property type="molecule type" value="Genomic_DNA"/>
</dbReference>
<feature type="binding site" evidence="2">
    <location>
        <begin position="13"/>
        <end position="16"/>
    </location>
    <ligand>
        <name>FAD</name>
        <dbReference type="ChEBI" id="CHEBI:57692"/>
    </ligand>
</feature>
<reference evidence="3 4" key="1">
    <citation type="submission" date="2019-08" db="EMBL/GenBank/DDBJ databases">
        <title>Draft genome analysis of Rheinheimera tangshanensis isolated from the roots of fresh rice plants (Oryza sativa).</title>
        <authorList>
            <person name="Yu Q."/>
            <person name="Qi Y."/>
            <person name="Zhang H."/>
            <person name="Pu J."/>
        </authorList>
    </citation>
    <scope>NUCLEOTIDE SEQUENCE [LARGE SCALE GENOMIC DNA]</scope>
    <source>
        <strain evidence="3 4">JA3-B52</strain>
    </source>
</reference>
<dbReference type="Pfam" id="PF04820">
    <property type="entry name" value="Trp_halogenase"/>
    <property type="match status" value="1"/>
</dbReference>
<feature type="active site" evidence="1">
    <location>
        <position position="82"/>
    </location>
</feature>
<dbReference type="Gene3D" id="3.50.50.60">
    <property type="entry name" value="FAD/NAD(P)-binding domain"/>
    <property type="match status" value="1"/>
</dbReference>
<feature type="binding site" evidence="2">
    <location>
        <position position="184"/>
    </location>
    <ligand>
        <name>FAD</name>
        <dbReference type="ChEBI" id="CHEBI:57692"/>
    </ligand>
</feature>
<keyword evidence="2" id="KW-0274">FAD</keyword>
<keyword evidence="2" id="KW-0285">Flavoprotein</keyword>
<dbReference type="GO" id="GO:0004497">
    <property type="term" value="F:monooxygenase activity"/>
    <property type="evidence" value="ECO:0007669"/>
    <property type="project" value="InterPro"/>
</dbReference>
<organism evidence="3 4">
    <name type="scientific">Rheinheimera tangshanensis</name>
    <dbReference type="NCBI Taxonomy" id="400153"/>
    <lineage>
        <taxon>Bacteria</taxon>
        <taxon>Pseudomonadati</taxon>
        <taxon>Pseudomonadota</taxon>
        <taxon>Gammaproteobacteria</taxon>
        <taxon>Chromatiales</taxon>
        <taxon>Chromatiaceae</taxon>
        <taxon>Rheinheimera</taxon>
    </lineage>
</organism>
<evidence type="ECO:0000313" key="3">
    <source>
        <dbReference type="EMBL" id="TXK81277.1"/>
    </source>
</evidence>
<proteinExistence type="predicted"/>
<dbReference type="Proteomes" id="UP000321814">
    <property type="component" value="Unassembled WGS sequence"/>
</dbReference>
<feature type="binding site" evidence="2">
    <location>
        <position position="349"/>
    </location>
    <ligand>
        <name>FAD</name>
        <dbReference type="ChEBI" id="CHEBI:57692"/>
    </ligand>
</feature>
<dbReference type="GO" id="GO:0000166">
    <property type="term" value="F:nucleotide binding"/>
    <property type="evidence" value="ECO:0007669"/>
    <property type="project" value="UniProtKB-KW"/>
</dbReference>
<gene>
    <name evidence="3" type="ORF">FU839_09190</name>
</gene>
<dbReference type="InterPro" id="IPR050816">
    <property type="entry name" value="Flavin-dep_Halogenase_NPB"/>
</dbReference>
<dbReference type="SUPFAM" id="SSF51905">
    <property type="entry name" value="FAD/NAD(P)-binding domain"/>
    <property type="match status" value="1"/>
</dbReference>
<name>A0A5C8LX32_9GAMM</name>
<accession>A0A5C8LX32</accession>
<evidence type="ECO:0000256" key="1">
    <source>
        <dbReference type="PIRSR" id="PIRSR011396-1"/>
    </source>
</evidence>
<keyword evidence="4" id="KW-1185">Reference proteome</keyword>
<dbReference type="InterPro" id="IPR033856">
    <property type="entry name" value="Trp_halogen"/>
</dbReference>
<feature type="binding site" evidence="2">
    <location>
        <position position="82"/>
    </location>
    <ligand>
        <name>7-chloro-L-tryptophan</name>
        <dbReference type="ChEBI" id="CHEBI:58713"/>
    </ligand>
</feature>
<keyword evidence="2" id="KW-0547">Nucleotide-binding</keyword>
<feature type="binding site" evidence="2">
    <location>
        <position position="345"/>
    </location>
    <ligand>
        <name>L-tryptophan</name>
        <dbReference type="ChEBI" id="CHEBI:57912"/>
    </ligand>
</feature>
<dbReference type="PANTHER" id="PTHR43747:SF4">
    <property type="entry name" value="FLAVIN-DEPENDENT TRYPTOPHAN HALOGENASE"/>
    <property type="match status" value="1"/>
</dbReference>
<dbReference type="RefSeq" id="WP_147904110.1">
    <property type="nucleotide sequence ID" value="NZ_BAAAGC010000007.1"/>
</dbReference>
<comment type="caution">
    <text evidence="3">The sequence shown here is derived from an EMBL/GenBank/DDBJ whole genome shotgun (WGS) entry which is preliminary data.</text>
</comment>
<dbReference type="PANTHER" id="PTHR43747">
    <property type="entry name" value="FAD-BINDING PROTEIN"/>
    <property type="match status" value="1"/>
</dbReference>
<dbReference type="AlphaFoldDB" id="A0A5C8LX32"/>
<sequence length="508" mass="56967">MSKAVKKLVIVGGGTAGWLSAAIIAAQHRSNTQDGLQVVLVESSDIPTIGVGEGTWPTMKNTLQQIGIKEADLFQRCHAVFKQGGRFVNWVHGNEDFYYHPFTVPMGYGRIDLAPYVQDISQFAVESNFQHQICEAGLAPRGFSEGEYQGQCNYAYHLDAGAFADLLKEHCKNNLGVQHRIGTVERCQLSQDGQIQALYLTDGTAPLEADLFIDCSGFSSLLLGKALGVPFEPVEHLLFNDSALAMQVPYDTPDAAIPCHTIATAQNAGWIWDIGLTHRRGVGHVYAGKYLSDDEAEFNLRRYIGPAAQGISARKISYQTGHRSKFWQHNCVAIGMSAGFVEPLEATAIMLVEISARFVADNLPADLATMPLVATRFNQQMLYRWQRILDFLKLHYLLTKRPEPYWQDHLKPESIPQSLQDDLKIWQHRGPQIQDFHGALELFPAASYQYVLYGMGFKPDFSRQSYLYQQQSQAEQIIRRNQQLTAQLLQTLPSHRDYITGWLSSNRG</sequence>